<dbReference type="InterPro" id="IPR012910">
    <property type="entry name" value="Plug_dom"/>
</dbReference>
<keyword evidence="10 15" id="KW-0798">TonB box</keyword>
<evidence type="ECO:0000256" key="1">
    <source>
        <dbReference type="ARBA" id="ARBA00004571"/>
    </source>
</evidence>
<protein>
    <submittedName>
        <fullName evidence="19">TonB-dependent receptor</fullName>
    </submittedName>
</protein>
<evidence type="ECO:0000256" key="11">
    <source>
        <dbReference type="ARBA" id="ARBA00023136"/>
    </source>
</evidence>
<feature type="domain" description="TonB-dependent receptor plug" evidence="18">
    <location>
        <begin position="44"/>
        <end position="154"/>
    </location>
</feature>
<dbReference type="PANTHER" id="PTHR32552">
    <property type="entry name" value="FERRICHROME IRON RECEPTOR-RELATED"/>
    <property type="match status" value="1"/>
</dbReference>
<name>A0A2D2DQD3_9BURK</name>
<evidence type="ECO:0000256" key="10">
    <source>
        <dbReference type="ARBA" id="ARBA00023077"/>
    </source>
</evidence>
<keyword evidence="4 14" id="KW-1134">Transmembrane beta strand</keyword>
<keyword evidence="6 14" id="KW-0812">Transmembrane</keyword>
<evidence type="ECO:0000256" key="4">
    <source>
        <dbReference type="ARBA" id="ARBA00022452"/>
    </source>
</evidence>
<dbReference type="Pfam" id="PF00593">
    <property type="entry name" value="TonB_dep_Rec_b-barrel"/>
    <property type="match status" value="1"/>
</dbReference>
<evidence type="ECO:0000313" key="20">
    <source>
        <dbReference type="Proteomes" id="UP000229897"/>
    </source>
</evidence>
<evidence type="ECO:0000313" key="19">
    <source>
        <dbReference type="EMBL" id="ATQ77184.1"/>
    </source>
</evidence>
<dbReference type="Gene3D" id="2.170.130.10">
    <property type="entry name" value="TonB-dependent receptor, plug domain"/>
    <property type="match status" value="1"/>
</dbReference>
<evidence type="ECO:0000256" key="7">
    <source>
        <dbReference type="ARBA" id="ARBA00022729"/>
    </source>
</evidence>
<keyword evidence="13 14" id="KW-0998">Cell outer membrane</keyword>
<accession>A0A2D2DQD3</accession>
<dbReference type="AlphaFoldDB" id="A0A2D2DQD3"/>
<dbReference type="GO" id="GO:0009279">
    <property type="term" value="C:cell outer membrane"/>
    <property type="evidence" value="ECO:0007669"/>
    <property type="project" value="UniProtKB-SubCell"/>
</dbReference>
<dbReference type="InterPro" id="IPR036942">
    <property type="entry name" value="Beta-barrel_TonB_sf"/>
</dbReference>
<feature type="signal peptide" evidence="16">
    <location>
        <begin position="1"/>
        <end position="26"/>
    </location>
</feature>
<comment type="similarity">
    <text evidence="2 14 15">Belongs to the TonB-dependent receptor family.</text>
</comment>
<evidence type="ECO:0000256" key="12">
    <source>
        <dbReference type="ARBA" id="ARBA00023170"/>
    </source>
</evidence>
<keyword evidence="11 14" id="KW-0472">Membrane</keyword>
<sequence length="737" mass="79811">MHMSHRLPIKAAQLAALLSLATCAGAQQVQDSGPIVTIFGAGQTRQVQNITRDDLANTLPGTNALKTLGKLPGVHFESADPFGTYEWSSTFSMRGFAQNQIGYTLDGVPLGDMAYANSSGLHISRAITAENIARVTVSQGAGAVGTASISNLGGTVQFFSADPNEAVGVSGAQTIGSSHTYRSFARLDTGVLASGTKAYASLMRQRAHKWKGDHGPQNLDQFNTKLVHRIGAHRLSVFYNYSDRLETDYQDMSLEMTPRLGWDWDNYAPDWQRAVNAANGVYSGGVTTLDDAYYLGRGLRRDTLSGSTLDARLSGAVALKSTVYHHSHQGQGHWYTPYSPTSAREPISIRTSEYGISRNGVAVNLLWDVGAHAVDAGIWIERNNHVVTRNFYAADGSENSARFLHHPISTGFIQDFSTKTRQFHLQDTITLCDGALTVNLGLKSPKVAIATVSPLGTRAAGSLTSSKSVLPQFGLQYDIDKDQEVFASMSNNMRAFNPGAGGPFSQNQTAFDLSAPVLKPETSSTLDLGYRFKQGAIAGSLAVYAIRFKDRLATVANCSGILGCPSSFLNVGKVDTNGVETAMVWTLARYWTWFNAFTYSDSTYKSDYLDGATLVAANGKQVVDTPKTMFNTELSYGDGPWSAHALAKHTSKRYYTFLNDALVPAYWVLNLSAGYRMPSFGTFKDVTLLISATNVLNKRYYSTVGTNGFLAADPGRSFQTLLVGAPRQLFVTLSAKL</sequence>
<dbReference type="OrthoDB" id="15609at2"/>
<evidence type="ECO:0000256" key="6">
    <source>
        <dbReference type="ARBA" id="ARBA00022692"/>
    </source>
</evidence>
<dbReference type="PANTHER" id="PTHR32552:SF89">
    <property type="entry name" value="CATECHOLATE SIDEROPHORE RECEPTOR FIU"/>
    <property type="match status" value="1"/>
</dbReference>
<keyword evidence="9" id="KW-0406">Ion transport</keyword>
<evidence type="ECO:0000256" key="5">
    <source>
        <dbReference type="ARBA" id="ARBA00022496"/>
    </source>
</evidence>
<dbReference type="Proteomes" id="UP000229897">
    <property type="component" value="Chromosome"/>
</dbReference>
<keyword evidence="3 14" id="KW-0813">Transport</keyword>
<dbReference type="EMBL" id="CP024608">
    <property type="protein sequence ID" value="ATQ77184.1"/>
    <property type="molecule type" value="Genomic_DNA"/>
</dbReference>
<reference evidence="19" key="1">
    <citation type="submission" date="2017-10" db="EMBL/GenBank/DDBJ databases">
        <title>Massilia psychrophilum sp. nov., a novel purple-pigmented bacterium isolated from Tianshan glacier, Xinjiang Municipality, China.</title>
        <authorList>
            <person name="Wang H."/>
        </authorList>
    </citation>
    <scope>NUCLEOTIDE SEQUENCE [LARGE SCALE GENOMIC DNA]</scope>
    <source>
        <strain evidence="19">B2</strain>
    </source>
</reference>
<keyword evidence="8" id="KW-0408">Iron</keyword>
<dbReference type="KEGG" id="mass:CR152_23685"/>
<dbReference type="Pfam" id="PF07715">
    <property type="entry name" value="Plug"/>
    <property type="match status" value="1"/>
</dbReference>
<dbReference type="InterPro" id="IPR037066">
    <property type="entry name" value="Plug_dom_sf"/>
</dbReference>
<evidence type="ECO:0000256" key="9">
    <source>
        <dbReference type="ARBA" id="ARBA00023065"/>
    </source>
</evidence>
<dbReference type="PROSITE" id="PS52016">
    <property type="entry name" value="TONB_DEPENDENT_REC_3"/>
    <property type="match status" value="1"/>
</dbReference>
<gene>
    <name evidence="19" type="ORF">CR152_23685</name>
</gene>
<evidence type="ECO:0000256" key="15">
    <source>
        <dbReference type="RuleBase" id="RU003357"/>
    </source>
</evidence>
<evidence type="ECO:0000256" key="2">
    <source>
        <dbReference type="ARBA" id="ARBA00009810"/>
    </source>
</evidence>
<evidence type="ECO:0000256" key="16">
    <source>
        <dbReference type="SAM" id="SignalP"/>
    </source>
</evidence>
<feature type="chain" id="PRO_5013675913" evidence="16">
    <location>
        <begin position="27"/>
        <end position="737"/>
    </location>
</feature>
<evidence type="ECO:0000256" key="14">
    <source>
        <dbReference type="PROSITE-ProRule" id="PRU01360"/>
    </source>
</evidence>
<comment type="subcellular location">
    <subcellularLocation>
        <location evidence="1 14">Cell outer membrane</location>
        <topology evidence="1 14">Multi-pass membrane protein</topology>
    </subcellularLocation>
</comment>
<evidence type="ECO:0000259" key="17">
    <source>
        <dbReference type="Pfam" id="PF00593"/>
    </source>
</evidence>
<evidence type="ECO:0000256" key="3">
    <source>
        <dbReference type="ARBA" id="ARBA00022448"/>
    </source>
</evidence>
<dbReference type="InterPro" id="IPR039426">
    <property type="entry name" value="TonB-dep_rcpt-like"/>
</dbReference>
<proteinExistence type="inferred from homology"/>
<keyword evidence="7 16" id="KW-0732">Signal</keyword>
<dbReference type="Gene3D" id="2.40.170.20">
    <property type="entry name" value="TonB-dependent receptor, beta-barrel domain"/>
    <property type="match status" value="1"/>
</dbReference>
<evidence type="ECO:0000256" key="13">
    <source>
        <dbReference type="ARBA" id="ARBA00023237"/>
    </source>
</evidence>
<dbReference type="GO" id="GO:0015344">
    <property type="term" value="F:siderophore uptake transmembrane transporter activity"/>
    <property type="evidence" value="ECO:0007669"/>
    <property type="project" value="TreeGrafter"/>
</dbReference>
<dbReference type="InterPro" id="IPR000531">
    <property type="entry name" value="Beta-barrel_TonB"/>
</dbReference>
<keyword evidence="12 19" id="KW-0675">Receptor</keyword>
<dbReference type="SUPFAM" id="SSF56935">
    <property type="entry name" value="Porins"/>
    <property type="match status" value="1"/>
</dbReference>
<feature type="domain" description="TonB-dependent receptor-like beta-barrel" evidence="17">
    <location>
        <begin position="255"/>
        <end position="695"/>
    </location>
</feature>
<evidence type="ECO:0000256" key="8">
    <source>
        <dbReference type="ARBA" id="ARBA00023004"/>
    </source>
</evidence>
<evidence type="ECO:0000259" key="18">
    <source>
        <dbReference type="Pfam" id="PF07715"/>
    </source>
</evidence>
<keyword evidence="5" id="KW-0410">Iron transport</keyword>
<organism evidence="19 20">
    <name type="scientific">Massilia violaceinigra</name>
    <dbReference type="NCBI Taxonomy" id="2045208"/>
    <lineage>
        <taxon>Bacteria</taxon>
        <taxon>Pseudomonadati</taxon>
        <taxon>Pseudomonadota</taxon>
        <taxon>Betaproteobacteria</taxon>
        <taxon>Burkholderiales</taxon>
        <taxon>Oxalobacteraceae</taxon>
        <taxon>Telluria group</taxon>
        <taxon>Massilia</taxon>
    </lineage>
</organism>
<keyword evidence="20" id="KW-1185">Reference proteome</keyword>